<evidence type="ECO:0000313" key="3">
    <source>
        <dbReference type="EMBL" id="RJF93444.1"/>
    </source>
</evidence>
<protein>
    <submittedName>
        <fullName evidence="3">Class A beta-lactamase-related serine hydrolase</fullName>
    </submittedName>
</protein>
<dbReference type="PANTHER" id="PTHR46825">
    <property type="entry name" value="D-ALANYL-D-ALANINE-CARBOXYPEPTIDASE/ENDOPEPTIDASE AMPH"/>
    <property type="match status" value="1"/>
</dbReference>
<proteinExistence type="predicted"/>
<keyword evidence="3" id="KW-0378">Hydrolase</keyword>
<feature type="chain" id="PRO_5019555478" evidence="1">
    <location>
        <begin position="47"/>
        <end position="515"/>
    </location>
</feature>
<dbReference type="SUPFAM" id="SSF56601">
    <property type="entry name" value="beta-lactamase/transpeptidase-like"/>
    <property type="match status" value="1"/>
</dbReference>
<dbReference type="InterPro" id="IPR050491">
    <property type="entry name" value="AmpC-like"/>
</dbReference>
<accession>A0A418WQC3</accession>
<feature type="signal peptide" evidence="1">
    <location>
        <begin position="1"/>
        <end position="46"/>
    </location>
</feature>
<dbReference type="InterPro" id="IPR001466">
    <property type="entry name" value="Beta-lactam-related"/>
</dbReference>
<comment type="caution">
    <text evidence="3">The sequence shown here is derived from an EMBL/GenBank/DDBJ whole genome shotgun (WGS) entry which is preliminary data.</text>
</comment>
<sequence length="515" mass="56230">MARGQIREGDMVMRDGGFWRGVSGRERSFACLAALALATLPATALADDAPAAKAVAVKLDRARLDGLEEFVNGVMAQQLANREVAGAVISVVYKGKLLFARGYGYADVDRAIPVDGERTLFRPGSVSKLLTWTALMQQVEQGQVSLDDDINKYLDFRIPDTQSRPILVRHLLDHTPGFEDSGVGMMSKTPADFVALGPWLRDHIPTRVREPGVETSYSNYGSAIAGYIVERVSGEAFPDYVDRHILQPLGMASTTFREPLSGVMAENMALGYALTDGRFVAKPFELYHNVMPAGSVSATAPDMAKFMIAQLHDGRLGKAQILKPETARLMRGDLMRNAPALPGMGYGYMVVREQGPRLIGHGGNTADFHSFMLLAPEADFGFFVSTTGGPGSYPARTELMNALIGRVFPQAPAPRWTGAATPAPVGAYRTNRRTYSEPPRPEFDIKVSAAGERAITLEIMGARSHWEQIGPDLYEQVTGARSGGPYERVEFYGPDSDRKMSFGSQPHVLYRLVHQ</sequence>
<reference evidence="3 4" key="1">
    <citation type="submission" date="2018-09" db="EMBL/GenBank/DDBJ databases">
        <authorList>
            <person name="Zhu H."/>
        </authorList>
    </citation>
    <scope>NUCLEOTIDE SEQUENCE [LARGE SCALE GENOMIC DNA]</scope>
    <source>
        <strain evidence="3 4">K2R01-6</strain>
    </source>
</reference>
<dbReference type="GO" id="GO:0016787">
    <property type="term" value="F:hydrolase activity"/>
    <property type="evidence" value="ECO:0007669"/>
    <property type="project" value="UniProtKB-KW"/>
</dbReference>
<dbReference type="Pfam" id="PF00144">
    <property type="entry name" value="Beta-lactamase"/>
    <property type="match status" value="1"/>
</dbReference>
<keyword evidence="4" id="KW-1185">Reference proteome</keyword>
<dbReference type="Proteomes" id="UP000286100">
    <property type="component" value="Unassembled WGS sequence"/>
</dbReference>
<keyword evidence="1" id="KW-0732">Signal</keyword>
<dbReference type="InterPro" id="IPR012338">
    <property type="entry name" value="Beta-lactam/transpept-like"/>
</dbReference>
<dbReference type="OrthoDB" id="113033at2"/>
<evidence type="ECO:0000313" key="4">
    <source>
        <dbReference type="Proteomes" id="UP000286100"/>
    </source>
</evidence>
<organism evidence="3 4">
    <name type="scientific">Sphingomonas cavernae</name>
    <dbReference type="NCBI Taxonomy" id="2320861"/>
    <lineage>
        <taxon>Bacteria</taxon>
        <taxon>Pseudomonadati</taxon>
        <taxon>Pseudomonadota</taxon>
        <taxon>Alphaproteobacteria</taxon>
        <taxon>Sphingomonadales</taxon>
        <taxon>Sphingomonadaceae</taxon>
        <taxon>Sphingomonas</taxon>
    </lineage>
</organism>
<evidence type="ECO:0000259" key="2">
    <source>
        <dbReference type="Pfam" id="PF00144"/>
    </source>
</evidence>
<dbReference type="PANTHER" id="PTHR46825:SF9">
    <property type="entry name" value="BETA-LACTAMASE-RELATED DOMAIN-CONTAINING PROTEIN"/>
    <property type="match status" value="1"/>
</dbReference>
<evidence type="ECO:0000256" key="1">
    <source>
        <dbReference type="SAM" id="SignalP"/>
    </source>
</evidence>
<dbReference type="EMBL" id="QYUM01000002">
    <property type="protein sequence ID" value="RJF93444.1"/>
    <property type="molecule type" value="Genomic_DNA"/>
</dbReference>
<gene>
    <name evidence="3" type="ORF">D3876_03680</name>
</gene>
<feature type="domain" description="Beta-lactamase-related" evidence="2">
    <location>
        <begin position="73"/>
        <end position="395"/>
    </location>
</feature>
<dbReference type="AlphaFoldDB" id="A0A418WQC3"/>
<dbReference type="Gene3D" id="3.40.710.10">
    <property type="entry name" value="DD-peptidase/beta-lactamase superfamily"/>
    <property type="match status" value="1"/>
</dbReference>
<name>A0A418WQC3_9SPHN</name>